<evidence type="ECO:0000313" key="1">
    <source>
        <dbReference type="EMBL" id="TWO68756.1"/>
    </source>
</evidence>
<organism evidence="1 2">
    <name type="scientific">Caenimonas sedimenti</name>
    <dbReference type="NCBI Taxonomy" id="2596921"/>
    <lineage>
        <taxon>Bacteria</taxon>
        <taxon>Pseudomonadati</taxon>
        <taxon>Pseudomonadota</taxon>
        <taxon>Betaproteobacteria</taxon>
        <taxon>Burkholderiales</taxon>
        <taxon>Comamonadaceae</taxon>
        <taxon>Caenimonas</taxon>
    </lineage>
</organism>
<evidence type="ECO:0000313" key="2">
    <source>
        <dbReference type="Proteomes" id="UP000318199"/>
    </source>
</evidence>
<dbReference type="EMBL" id="VOBQ01000018">
    <property type="protein sequence ID" value="TWO68756.1"/>
    <property type="molecule type" value="Genomic_DNA"/>
</dbReference>
<gene>
    <name evidence="1" type="ORF">FN976_22080</name>
</gene>
<accession>A0A562ZKA0</accession>
<comment type="caution">
    <text evidence="1">The sequence shown here is derived from an EMBL/GenBank/DDBJ whole genome shotgun (WGS) entry which is preliminary data.</text>
</comment>
<proteinExistence type="predicted"/>
<keyword evidence="2" id="KW-1185">Reference proteome</keyword>
<reference evidence="1 2" key="1">
    <citation type="submission" date="2019-07" db="EMBL/GenBank/DDBJ databases">
        <title>Caenimonas sedimenti sp. nov., isolated from activated sludge.</title>
        <authorList>
            <person name="Xu J."/>
        </authorList>
    </citation>
    <scope>NUCLEOTIDE SEQUENCE [LARGE SCALE GENOMIC DNA]</scope>
    <source>
        <strain evidence="1 2">HX-9-20</strain>
    </source>
</reference>
<sequence>MAQPQAVLERFISADCDTCWADPATPGAAANALALDWVLPGGRGDDAPLSAVASRDGLDRLAALRQPVPPASAAHTSLRKGAGARVRVAQGNAFNDYVGASIELKGGGRWDAWLLLVEELPASTEGSPVARNLVRNVFRPDWDRPDRGGRTGAGLAETRAMQIHQGAQPDRLRLVALVHDRSGRLAAATMTSCKP</sequence>
<name>A0A562ZKA0_9BURK</name>
<protein>
    <submittedName>
        <fullName evidence="1">Uncharacterized protein</fullName>
    </submittedName>
</protein>
<dbReference type="AlphaFoldDB" id="A0A562ZKA0"/>
<dbReference type="Proteomes" id="UP000318199">
    <property type="component" value="Unassembled WGS sequence"/>
</dbReference>
<dbReference type="OrthoDB" id="8894809at2"/>